<dbReference type="Gene3D" id="1.10.490.20">
    <property type="entry name" value="Phycocyanins"/>
    <property type="match status" value="1"/>
</dbReference>
<accession>A0A0U2ZB86</accession>
<evidence type="ECO:0000313" key="5">
    <source>
        <dbReference type="Proteomes" id="UP000067683"/>
    </source>
</evidence>
<organism evidence="4 5">
    <name type="scientific">Planococcus rifietoensis</name>
    <dbReference type="NCBI Taxonomy" id="200991"/>
    <lineage>
        <taxon>Bacteria</taxon>
        <taxon>Bacillati</taxon>
        <taxon>Bacillota</taxon>
        <taxon>Bacilli</taxon>
        <taxon>Bacillales</taxon>
        <taxon>Caryophanaceae</taxon>
        <taxon>Planococcus</taxon>
    </lineage>
</organism>
<dbReference type="KEGG" id="prt:AUC31_15800"/>
<reference evidence="4" key="1">
    <citation type="submission" date="2016-01" db="EMBL/GenBank/DDBJ databases">
        <title>Complete genome of Planococcus rifietoensis type strain M8.</title>
        <authorList>
            <person name="See-Too W.S."/>
        </authorList>
    </citation>
    <scope>NUCLEOTIDE SEQUENCE [LARGE SCALE GENOMIC DNA]</scope>
    <source>
        <strain evidence="4">M8</strain>
    </source>
</reference>
<dbReference type="AlphaFoldDB" id="A0A0U2ZB86"/>
<dbReference type="STRING" id="200991.AUC31_15800"/>
<keyword evidence="2" id="KW-0157">Chromophore</keyword>
<evidence type="ECO:0000256" key="1">
    <source>
        <dbReference type="ARBA" id="ARBA00008182"/>
    </source>
</evidence>
<dbReference type="RefSeq" id="WP_058383282.1">
    <property type="nucleotide sequence ID" value="NZ_CP013659.2"/>
</dbReference>
<dbReference type="InterPro" id="IPR009050">
    <property type="entry name" value="Globin-like_sf"/>
</dbReference>
<evidence type="ECO:0000256" key="3">
    <source>
        <dbReference type="ARBA" id="ARBA00023307"/>
    </source>
</evidence>
<sequence length="122" mass="14395">MNQKQKQQIATDTADGIYEAYPNLWERFGDKGYEHTVKDNHHHLDYLETAWELQSEQSFLDYALWLETVLVSRNVETALIIDNFQRLIEIVPRYTETTQGDFMRGCLDRAVRLLELPPHKRG</sequence>
<comment type="similarity">
    <text evidence="1">Belongs to the phycobiliprotein family.</text>
</comment>
<dbReference type="SUPFAM" id="SSF46458">
    <property type="entry name" value="Globin-like"/>
    <property type="match status" value="1"/>
</dbReference>
<evidence type="ECO:0000313" key="4">
    <source>
        <dbReference type="EMBL" id="ALS76580.1"/>
    </source>
</evidence>
<dbReference type="Proteomes" id="UP000067683">
    <property type="component" value="Chromosome"/>
</dbReference>
<evidence type="ECO:0000256" key="2">
    <source>
        <dbReference type="ARBA" id="ARBA00022991"/>
    </source>
</evidence>
<protein>
    <submittedName>
        <fullName evidence="4">Uncharacterized protein</fullName>
    </submittedName>
</protein>
<gene>
    <name evidence="4" type="ORF">AUC31_15800</name>
</gene>
<name>A0A0U2ZB86_9BACL</name>
<dbReference type="EMBL" id="CP013659">
    <property type="protein sequence ID" value="ALS76580.1"/>
    <property type="molecule type" value="Genomic_DNA"/>
</dbReference>
<keyword evidence="5" id="KW-1185">Reference proteome</keyword>
<proteinExistence type="inferred from homology"/>
<keyword evidence="3" id="KW-0089">Bile pigment</keyword>
<dbReference type="InterPro" id="IPR038719">
    <property type="entry name" value="Phycobilisome_asu/bsu_sf"/>
</dbReference>